<dbReference type="EC" id="2.6.1.11" evidence="5"/>
<dbReference type="Gene3D" id="3.90.1150.10">
    <property type="entry name" value="Aspartate Aminotransferase, domain 1"/>
    <property type="match status" value="1"/>
</dbReference>
<keyword evidence="5" id="KW-0963">Cytoplasm</keyword>
<dbReference type="GO" id="GO:0006526">
    <property type="term" value="P:L-arginine biosynthetic process"/>
    <property type="evidence" value="ECO:0007669"/>
    <property type="project" value="UniProtKB-UniRule"/>
</dbReference>
<reference evidence="6 7" key="1">
    <citation type="submission" date="2017-12" db="EMBL/GenBank/DDBJ databases">
        <title>Phylogenetic diversity of female urinary microbiome.</title>
        <authorList>
            <person name="Thomas-White K."/>
            <person name="Wolfe A.J."/>
        </authorList>
    </citation>
    <scope>NUCLEOTIDE SEQUENCE [LARGE SCALE GENOMIC DNA]</scope>
    <source>
        <strain evidence="6 7">UMB0319</strain>
    </source>
</reference>
<sequence length="414" mass="42675">MSQAQHVAGSQQDWTQRYTGAVMNTFGTPQRVLVRGAGTEVTDADGRTYTDLLAGIAVNCLGHAHPAVVAAVTEQLSTLGHVSNIFTSPAQIRLAEELAGIVFPSCAPQETRVFLANSGTEANEAAFKIARRHGGTARPRVLALEQAFHGRTMGALALTHKAAYREPFEPLPGGVEFVPAGDVQALAAAMGPDVAALIIEPIQGEAGVRELPEGHIAQARELTRAAGALLIIDEVQTGMGRCGAWMAHHLLAPGVVPDVVTLAKGLGGGIPIGAVVASGAAASLLQPGQHGTTFGGNPVACAAALAVIDTIRSQGLLERVRELGEQWAGQLSALEGVTQVRGRGLLRGVGLAEEVGPASEVAAELLEAGFIVNAPRPHTLRLAPPFVLSDEQAGAFTAQLGRILASRLTQAGAA</sequence>
<feature type="modified residue" description="N6-(pyridoxal phosphate)lysine" evidence="5">
    <location>
        <position position="264"/>
    </location>
</feature>
<organism evidence="6 7">
    <name type="scientific">Actinomyces urogenitalis</name>
    <dbReference type="NCBI Taxonomy" id="103621"/>
    <lineage>
        <taxon>Bacteria</taxon>
        <taxon>Bacillati</taxon>
        <taxon>Actinomycetota</taxon>
        <taxon>Actinomycetes</taxon>
        <taxon>Actinomycetales</taxon>
        <taxon>Actinomycetaceae</taxon>
        <taxon>Actinomyces</taxon>
    </lineage>
</organism>
<dbReference type="NCBIfam" id="TIGR00707">
    <property type="entry name" value="argD"/>
    <property type="match status" value="1"/>
</dbReference>
<dbReference type="PROSITE" id="PS00600">
    <property type="entry name" value="AA_TRANSFER_CLASS_3"/>
    <property type="match status" value="1"/>
</dbReference>
<keyword evidence="3 5" id="KW-0808">Transferase</keyword>
<dbReference type="GO" id="GO:0030170">
    <property type="term" value="F:pyridoxal phosphate binding"/>
    <property type="evidence" value="ECO:0007669"/>
    <property type="project" value="InterPro"/>
</dbReference>
<feature type="binding site" evidence="5">
    <location>
        <position position="293"/>
    </location>
    <ligand>
        <name>pyridoxal 5'-phosphate</name>
        <dbReference type="ChEBI" id="CHEBI:597326"/>
    </ligand>
</feature>
<dbReference type="GeneID" id="81708131"/>
<dbReference type="GO" id="GO:0005737">
    <property type="term" value="C:cytoplasm"/>
    <property type="evidence" value="ECO:0007669"/>
    <property type="project" value="UniProtKB-SubCell"/>
</dbReference>
<dbReference type="InterPro" id="IPR015421">
    <property type="entry name" value="PyrdxlP-dep_Trfase_major"/>
</dbReference>
<dbReference type="HAMAP" id="MF_01107">
    <property type="entry name" value="ArgD_aminotrans_3"/>
    <property type="match status" value="1"/>
</dbReference>
<gene>
    <name evidence="5" type="primary">argD</name>
    <name evidence="6" type="ORF">CYJ26_04180</name>
</gene>
<keyword evidence="2 5" id="KW-0028">Amino-acid biosynthesis</keyword>
<comment type="cofactor">
    <cofactor evidence="5">
        <name>pyridoxal 5'-phosphate</name>
        <dbReference type="ChEBI" id="CHEBI:597326"/>
    </cofactor>
    <text evidence="5">Binds 1 pyridoxal phosphate per subunit.</text>
</comment>
<feature type="binding site" evidence="5">
    <location>
        <position position="292"/>
    </location>
    <ligand>
        <name>N(2)-acetyl-L-ornithine</name>
        <dbReference type="ChEBI" id="CHEBI:57805"/>
    </ligand>
</feature>
<dbReference type="InterPro" id="IPR049704">
    <property type="entry name" value="Aminotrans_3_PPA_site"/>
</dbReference>
<evidence type="ECO:0000256" key="1">
    <source>
        <dbReference type="ARBA" id="ARBA00022576"/>
    </source>
</evidence>
<dbReference type="Gene3D" id="3.40.640.10">
    <property type="entry name" value="Type I PLP-dependent aspartate aminotransferase-like (Major domain)"/>
    <property type="match status" value="1"/>
</dbReference>
<dbReference type="InterPro" id="IPR004636">
    <property type="entry name" value="AcOrn/SuccOrn_fam"/>
</dbReference>
<name>A0A2I1KTH0_9ACTO</name>
<dbReference type="InterPro" id="IPR015422">
    <property type="entry name" value="PyrdxlP-dep_Trfase_small"/>
</dbReference>
<dbReference type="GO" id="GO:0003992">
    <property type="term" value="F:N2-acetyl-L-ornithine:2-oxoglutarate 5-aminotransferase activity"/>
    <property type="evidence" value="ECO:0007669"/>
    <property type="project" value="UniProtKB-UniRule"/>
</dbReference>
<dbReference type="FunFam" id="3.40.640.10:FF:000004">
    <property type="entry name" value="Acetylornithine aminotransferase"/>
    <property type="match status" value="1"/>
</dbReference>
<dbReference type="InterPro" id="IPR005814">
    <property type="entry name" value="Aminotrans_3"/>
</dbReference>
<keyword evidence="1 5" id="KW-0032">Aminotransferase</keyword>
<dbReference type="GO" id="GO:0042802">
    <property type="term" value="F:identical protein binding"/>
    <property type="evidence" value="ECO:0007669"/>
    <property type="project" value="TreeGrafter"/>
</dbReference>
<dbReference type="PIRSF" id="PIRSF000521">
    <property type="entry name" value="Transaminase_4ab_Lys_Orn"/>
    <property type="match status" value="1"/>
</dbReference>
<evidence type="ECO:0000256" key="3">
    <source>
        <dbReference type="ARBA" id="ARBA00022679"/>
    </source>
</evidence>
<dbReference type="Pfam" id="PF00202">
    <property type="entry name" value="Aminotran_3"/>
    <property type="match status" value="1"/>
</dbReference>
<evidence type="ECO:0000256" key="2">
    <source>
        <dbReference type="ARBA" id="ARBA00022605"/>
    </source>
</evidence>
<comment type="miscellaneous">
    <text evidence="5">May also have succinyldiaminopimelate aminotransferase activity, thus carrying out the corresponding step in lysine biosynthesis.</text>
</comment>
<dbReference type="PANTHER" id="PTHR11986:SF79">
    <property type="entry name" value="ACETYLORNITHINE AMINOTRANSFERASE, MITOCHONDRIAL"/>
    <property type="match status" value="1"/>
</dbReference>
<dbReference type="Proteomes" id="UP000234778">
    <property type="component" value="Unassembled WGS sequence"/>
</dbReference>
<feature type="binding site" evidence="5">
    <location>
        <begin position="119"/>
        <end position="120"/>
    </location>
    <ligand>
        <name>pyridoxal 5'-phosphate</name>
        <dbReference type="ChEBI" id="CHEBI:597326"/>
    </ligand>
</feature>
<dbReference type="UniPathway" id="UPA00068">
    <property type="reaction ID" value="UER00109"/>
</dbReference>
<comment type="catalytic activity">
    <reaction evidence="5">
        <text>N(2)-acetyl-L-ornithine + 2-oxoglutarate = N-acetyl-L-glutamate 5-semialdehyde + L-glutamate</text>
        <dbReference type="Rhea" id="RHEA:18049"/>
        <dbReference type="ChEBI" id="CHEBI:16810"/>
        <dbReference type="ChEBI" id="CHEBI:29123"/>
        <dbReference type="ChEBI" id="CHEBI:29985"/>
        <dbReference type="ChEBI" id="CHEBI:57805"/>
        <dbReference type="EC" id="2.6.1.11"/>
    </reaction>
</comment>
<evidence type="ECO:0000256" key="4">
    <source>
        <dbReference type="ARBA" id="ARBA00022898"/>
    </source>
</evidence>
<comment type="subcellular location">
    <subcellularLocation>
        <location evidence="5">Cytoplasm</location>
    </subcellularLocation>
</comment>
<comment type="pathway">
    <text evidence="5">Amino-acid biosynthesis; L-arginine biosynthesis; N(2)-acetyl-L-ornithine from L-glutamate: step 4/4.</text>
</comment>
<evidence type="ECO:0000256" key="5">
    <source>
        <dbReference type="HAMAP-Rule" id="MF_01107"/>
    </source>
</evidence>
<dbReference type="CDD" id="cd00610">
    <property type="entry name" value="OAT_like"/>
    <property type="match status" value="1"/>
</dbReference>
<comment type="subunit">
    <text evidence="5">Homodimer.</text>
</comment>
<keyword evidence="5" id="KW-0055">Arginine biosynthesis</keyword>
<feature type="binding site" evidence="5">
    <location>
        <position position="148"/>
    </location>
    <ligand>
        <name>pyridoxal 5'-phosphate</name>
        <dbReference type="ChEBI" id="CHEBI:597326"/>
    </ligand>
</feature>
<feature type="binding site" evidence="5">
    <location>
        <position position="151"/>
    </location>
    <ligand>
        <name>N(2)-acetyl-L-ornithine</name>
        <dbReference type="ChEBI" id="CHEBI:57805"/>
    </ligand>
</feature>
<dbReference type="NCBIfam" id="NF002874">
    <property type="entry name" value="PRK03244.1"/>
    <property type="match status" value="1"/>
</dbReference>
<feature type="binding site" evidence="5">
    <location>
        <begin position="233"/>
        <end position="236"/>
    </location>
    <ligand>
        <name>pyridoxal 5'-phosphate</name>
        <dbReference type="ChEBI" id="CHEBI:597326"/>
    </ligand>
</feature>
<keyword evidence="4 5" id="KW-0663">Pyridoxal phosphate</keyword>
<comment type="similarity">
    <text evidence="5">Belongs to the class-III pyridoxal-phosphate-dependent aminotransferase family. ArgD subfamily.</text>
</comment>
<dbReference type="EMBL" id="PKHA01000003">
    <property type="protein sequence ID" value="PKY98921.1"/>
    <property type="molecule type" value="Genomic_DNA"/>
</dbReference>
<accession>A0A2I1KTH0</accession>
<protein>
    <recommendedName>
        <fullName evidence="5">Acetylornithine aminotransferase</fullName>
        <shortName evidence="5">ACOAT</shortName>
        <ecNumber evidence="5">2.6.1.11</ecNumber>
    </recommendedName>
</protein>
<evidence type="ECO:0000313" key="6">
    <source>
        <dbReference type="EMBL" id="PKY98921.1"/>
    </source>
</evidence>
<dbReference type="InterPro" id="IPR015424">
    <property type="entry name" value="PyrdxlP-dep_Trfase"/>
</dbReference>
<proteinExistence type="inferred from homology"/>
<comment type="caution">
    <text evidence="6">The sequence shown here is derived from an EMBL/GenBank/DDBJ whole genome shotgun (WGS) entry which is preliminary data.</text>
</comment>
<dbReference type="InterPro" id="IPR050103">
    <property type="entry name" value="Class-III_PLP-dep_AT"/>
</dbReference>
<dbReference type="PANTHER" id="PTHR11986">
    <property type="entry name" value="AMINOTRANSFERASE CLASS III"/>
    <property type="match status" value="1"/>
</dbReference>
<dbReference type="SUPFAM" id="SSF53383">
    <property type="entry name" value="PLP-dependent transferases"/>
    <property type="match status" value="1"/>
</dbReference>
<dbReference type="RefSeq" id="WP_101638011.1">
    <property type="nucleotide sequence ID" value="NZ_JBKUIE010000004.1"/>
</dbReference>
<dbReference type="AlphaFoldDB" id="A0A2I1KTH0"/>
<evidence type="ECO:0000313" key="7">
    <source>
        <dbReference type="Proteomes" id="UP000234778"/>
    </source>
</evidence>